<dbReference type="InterPro" id="IPR005234">
    <property type="entry name" value="ScpB_csome_segregation"/>
</dbReference>
<organism evidence="6 7">
    <name type="scientific">Halioglobus maricola</name>
    <dbReference type="NCBI Taxonomy" id="2601894"/>
    <lineage>
        <taxon>Bacteria</taxon>
        <taxon>Pseudomonadati</taxon>
        <taxon>Pseudomonadota</taxon>
        <taxon>Gammaproteobacteria</taxon>
        <taxon>Cellvibrionales</taxon>
        <taxon>Halieaceae</taxon>
        <taxon>Halioglobus</taxon>
    </lineage>
</organism>
<reference evidence="6 7" key="1">
    <citation type="submission" date="2019-02" db="EMBL/GenBank/DDBJ databases">
        <authorList>
            <person name="Li S.-H."/>
        </authorList>
    </citation>
    <scope>NUCLEOTIDE SEQUENCE [LARGE SCALE GENOMIC DNA]</scope>
    <source>
        <strain evidence="6 7">IMCC14385</strain>
    </source>
</reference>
<dbReference type="OrthoDB" id="9806226at2"/>
<dbReference type="InterPro" id="IPR036390">
    <property type="entry name" value="WH_DNA-bd_sf"/>
</dbReference>
<keyword evidence="4" id="KW-0131">Cell cycle</keyword>
<evidence type="ECO:0000256" key="2">
    <source>
        <dbReference type="ARBA" id="ARBA00022618"/>
    </source>
</evidence>
<gene>
    <name evidence="6" type="primary">scpB</name>
    <name evidence="6" type="ORF">EY643_06465</name>
</gene>
<evidence type="ECO:0000256" key="3">
    <source>
        <dbReference type="ARBA" id="ARBA00022829"/>
    </source>
</evidence>
<dbReference type="SUPFAM" id="SSF46785">
    <property type="entry name" value="Winged helix' DNA-binding domain"/>
    <property type="match status" value="2"/>
</dbReference>
<dbReference type="AlphaFoldDB" id="A0A5P9NHQ1"/>
<evidence type="ECO:0000313" key="6">
    <source>
        <dbReference type="EMBL" id="QFU75321.1"/>
    </source>
</evidence>
<dbReference type="KEGG" id="halc:EY643_06465"/>
<evidence type="ECO:0000256" key="1">
    <source>
        <dbReference type="ARBA" id="ARBA00022490"/>
    </source>
</evidence>
<dbReference type="PANTHER" id="PTHR34298:SF2">
    <property type="entry name" value="SEGREGATION AND CONDENSATION PROTEIN B"/>
    <property type="match status" value="1"/>
</dbReference>
<dbReference type="GO" id="GO:0051304">
    <property type="term" value="P:chromosome separation"/>
    <property type="evidence" value="ECO:0007669"/>
    <property type="project" value="InterPro"/>
</dbReference>
<keyword evidence="1" id="KW-0963">Cytoplasm</keyword>
<dbReference type="EMBL" id="CP036422">
    <property type="protein sequence ID" value="QFU75321.1"/>
    <property type="molecule type" value="Genomic_DNA"/>
</dbReference>
<dbReference type="Gene3D" id="1.10.10.10">
    <property type="entry name" value="Winged helix-like DNA-binding domain superfamily/Winged helix DNA-binding domain"/>
    <property type="match status" value="2"/>
</dbReference>
<protein>
    <submittedName>
        <fullName evidence="6">SMC-Scp complex subunit ScpB</fullName>
    </submittedName>
</protein>
<name>A0A5P9NHQ1_9GAMM</name>
<evidence type="ECO:0000256" key="5">
    <source>
        <dbReference type="SAM" id="MobiDB-lite"/>
    </source>
</evidence>
<feature type="compositionally biased region" description="Low complexity" evidence="5">
    <location>
        <begin position="189"/>
        <end position="206"/>
    </location>
</feature>
<feature type="region of interest" description="Disordered" evidence="5">
    <location>
        <begin position="189"/>
        <end position="268"/>
    </location>
</feature>
<keyword evidence="3" id="KW-0159">Chromosome partition</keyword>
<dbReference type="InterPro" id="IPR036388">
    <property type="entry name" value="WH-like_DNA-bd_sf"/>
</dbReference>
<dbReference type="Pfam" id="PF04079">
    <property type="entry name" value="SMC_ScpB"/>
    <property type="match status" value="1"/>
</dbReference>
<dbReference type="NCBIfam" id="TIGR00281">
    <property type="entry name" value="SMC-Scp complex subunit ScpB"/>
    <property type="match status" value="1"/>
</dbReference>
<feature type="compositionally biased region" description="Acidic residues" evidence="5">
    <location>
        <begin position="247"/>
        <end position="259"/>
    </location>
</feature>
<dbReference type="RefSeq" id="WP_152661427.1">
    <property type="nucleotide sequence ID" value="NZ_CP036422.1"/>
</dbReference>
<proteinExistence type="predicted"/>
<dbReference type="PANTHER" id="PTHR34298">
    <property type="entry name" value="SEGREGATION AND CONDENSATION PROTEIN B"/>
    <property type="match status" value="1"/>
</dbReference>
<dbReference type="GO" id="GO:0051301">
    <property type="term" value="P:cell division"/>
    <property type="evidence" value="ECO:0007669"/>
    <property type="project" value="UniProtKB-KW"/>
</dbReference>
<sequence>MAETGLVQILEGALLAAGKPLTVAQLAELFEEHERPENAAIREAMKEVAERCDDRGFELVEVASGFRFQVRQNLSPWVARLWQERPAKYSRALLETLALIAYRQPITRGEIEEIRGVAVSSNIIKTLHEREWIRVVGHRDVPGRPAMYATTRQFLDYFNLKNLDQLPALAEIRDLETLNAELGFTEPLPESAAPAADEGSEPAASEAEGDGPGLTVVGGTDHVEADEPYAEFIVAEELAEAMTDLTEAAEPEAAEEEPEASANPEQQV</sequence>
<evidence type="ECO:0000256" key="4">
    <source>
        <dbReference type="ARBA" id="ARBA00023306"/>
    </source>
</evidence>
<accession>A0A5P9NHQ1</accession>
<keyword evidence="7" id="KW-1185">Reference proteome</keyword>
<evidence type="ECO:0000313" key="7">
    <source>
        <dbReference type="Proteomes" id="UP000326287"/>
    </source>
</evidence>
<keyword evidence="2" id="KW-0132">Cell division</keyword>
<dbReference type="Proteomes" id="UP000326287">
    <property type="component" value="Chromosome"/>
</dbReference>